<organism evidence="8 9">
    <name type="scientific">Candidatus Acidulodesulfobacterium ferriphilum</name>
    <dbReference type="NCBI Taxonomy" id="2597223"/>
    <lineage>
        <taxon>Bacteria</taxon>
        <taxon>Deltaproteobacteria</taxon>
        <taxon>Candidatus Acidulodesulfobacterales</taxon>
        <taxon>Candidatus Acidulodesulfobacterium</taxon>
    </lineage>
</organism>
<dbReference type="PIRSF" id="PIRSF026649">
    <property type="entry name" value="MsbB"/>
    <property type="match status" value="1"/>
</dbReference>
<evidence type="ECO:0000313" key="8">
    <source>
        <dbReference type="EMBL" id="RZD15491.1"/>
    </source>
</evidence>
<dbReference type="EMBL" id="SGBD01000001">
    <property type="protein sequence ID" value="RZD15491.1"/>
    <property type="molecule type" value="Genomic_DNA"/>
</dbReference>
<dbReference type="Proteomes" id="UP000320813">
    <property type="component" value="Unassembled WGS sequence"/>
</dbReference>
<protein>
    <recommendedName>
        <fullName evidence="10">Lipid A biosynthesis acyltransferase</fullName>
    </recommendedName>
</protein>
<dbReference type="CDD" id="cd07984">
    <property type="entry name" value="LPLAT_LABLAT-like"/>
    <property type="match status" value="1"/>
</dbReference>
<feature type="transmembrane region" description="Helical" evidence="7">
    <location>
        <begin position="6"/>
        <end position="31"/>
    </location>
</feature>
<dbReference type="PANTHER" id="PTHR30606">
    <property type="entry name" value="LIPID A BIOSYNTHESIS LAUROYL ACYLTRANSFERASE"/>
    <property type="match status" value="1"/>
</dbReference>
<dbReference type="GO" id="GO:0009247">
    <property type="term" value="P:glycolipid biosynthetic process"/>
    <property type="evidence" value="ECO:0007669"/>
    <property type="project" value="UniProtKB-ARBA"/>
</dbReference>
<evidence type="ECO:0000256" key="7">
    <source>
        <dbReference type="SAM" id="Phobius"/>
    </source>
</evidence>
<evidence type="ECO:0000256" key="3">
    <source>
        <dbReference type="ARBA" id="ARBA00022519"/>
    </source>
</evidence>
<dbReference type="InterPro" id="IPR004960">
    <property type="entry name" value="LipA_acyltrans"/>
</dbReference>
<keyword evidence="5 7" id="KW-0472">Membrane</keyword>
<evidence type="ECO:0000313" key="9">
    <source>
        <dbReference type="Proteomes" id="UP000320813"/>
    </source>
</evidence>
<dbReference type="GO" id="GO:0016746">
    <property type="term" value="F:acyltransferase activity"/>
    <property type="evidence" value="ECO:0007669"/>
    <property type="project" value="UniProtKB-KW"/>
</dbReference>
<proteinExistence type="predicted"/>
<evidence type="ECO:0008006" key="10">
    <source>
        <dbReference type="Google" id="ProtNLM"/>
    </source>
</evidence>
<keyword evidence="4" id="KW-0808">Transferase</keyword>
<keyword evidence="6" id="KW-0012">Acyltransferase</keyword>
<dbReference type="GO" id="GO:0005886">
    <property type="term" value="C:plasma membrane"/>
    <property type="evidence" value="ECO:0007669"/>
    <property type="project" value="UniProtKB-SubCell"/>
</dbReference>
<dbReference type="Pfam" id="PF03279">
    <property type="entry name" value="Lip_A_acyltrans"/>
    <property type="match status" value="1"/>
</dbReference>
<gene>
    <name evidence="8" type="ORF">EVJ47_04255</name>
</gene>
<dbReference type="AlphaFoldDB" id="A0A519BDZ3"/>
<keyword evidence="2" id="KW-1003">Cell membrane</keyword>
<comment type="subcellular location">
    <subcellularLocation>
        <location evidence="1">Cell inner membrane</location>
    </subcellularLocation>
</comment>
<keyword evidence="7" id="KW-1133">Transmembrane helix</keyword>
<dbReference type="PANTHER" id="PTHR30606:SF10">
    <property type="entry name" value="PHOSPHATIDYLINOSITOL MANNOSIDE ACYLTRANSFERASE"/>
    <property type="match status" value="1"/>
</dbReference>
<keyword evidence="7" id="KW-0812">Transmembrane</keyword>
<accession>A0A519BDZ3</accession>
<name>A0A519BDZ3_9DELT</name>
<evidence type="ECO:0000256" key="1">
    <source>
        <dbReference type="ARBA" id="ARBA00004533"/>
    </source>
</evidence>
<evidence type="ECO:0000256" key="2">
    <source>
        <dbReference type="ARBA" id="ARBA00022475"/>
    </source>
</evidence>
<keyword evidence="3" id="KW-0997">Cell inner membrane</keyword>
<evidence type="ECO:0000256" key="6">
    <source>
        <dbReference type="ARBA" id="ARBA00023315"/>
    </source>
</evidence>
<evidence type="ECO:0000256" key="5">
    <source>
        <dbReference type="ARBA" id="ARBA00023136"/>
    </source>
</evidence>
<evidence type="ECO:0000256" key="4">
    <source>
        <dbReference type="ARBA" id="ARBA00022679"/>
    </source>
</evidence>
<reference evidence="8 9" key="1">
    <citation type="submission" date="2019-01" db="EMBL/GenBank/DDBJ databases">
        <title>Insights into ecological role of a new deltaproteobacterial order Candidatus Sinidesulfobacterales (Sva0485) by metagenomics and metatranscriptomics.</title>
        <authorList>
            <person name="Tan S."/>
            <person name="Liu J."/>
            <person name="Fang Y."/>
            <person name="Hedlund B.P."/>
            <person name="Lian Z.H."/>
            <person name="Huang L.Y."/>
            <person name="Li J.T."/>
            <person name="Huang L.N."/>
            <person name="Li W.J."/>
            <person name="Jiang H.C."/>
            <person name="Dong H.L."/>
            <person name="Shu W.S."/>
        </authorList>
    </citation>
    <scope>NUCLEOTIDE SEQUENCE [LARGE SCALE GENOMIC DNA]</scope>
    <source>
        <strain evidence="8">AP3</strain>
    </source>
</reference>
<sequence>MKKNRILLYAEFIAVYGFYLFINIIPLGLALKLGRILGIIFYKIDKRHAKNTINNLTIAFPNKKKEELNDICINFYKNIGMIFVEIFRLNRYNKKNIDSFVDSDFDAFKGIYKKQGILLLTAHFGNWELLAKTFSLKGYSGNVLARPLDNPYIEKILYGLRTNSGNKVIYNRENAIKSIMSALNKNEMVGFLPDENASKRIGVFVDFFGVKACTMPGMANIAAKTKAPVIPAFIVRIKDGNFKKHKLIIGEPLEITYTGDRKTDMINILKMFNETIENIIENYPEQWFWIHNRWKTRPDPEK</sequence>
<comment type="caution">
    <text evidence="8">The sequence shown here is derived from an EMBL/GenBank/DDBJ whole genome shotgun (WGS) entry which is preliminary data.</text>
</comment>